<dbReference type="InterPro" id="IPR021655">
    <property type="entry name" value="Put_metal-bd"/>
</dbReference>
<dbReference type="EMBL" id="VGJJ01000030">
    <property type="protein sequence ID" value="MBM3282413.1"/>
    <property type="molecule type" value="Genomic_DNA"/>
</dbReference>
<accession>A0A8T4C7E4</accession>
<sequence>MWKRALLSILILAGLSPLTFALAENPPSDLDDTLEMMVTKGYAASFTTRGWGSVYDLPQSQFSIDDTDFFDNQNEFGKIGLYAAGLNTLLNPQLDGLDLNEGIADNITHAAASTLAWVWTPDTVSYGVKHKGKLPNNGITNVLTKIKGISVTSNACLKDAEVAYNTWGVPKDTINKQTSSQLNSLAGAGYLYAEAAQHTTNETTKKDYETIAKGIGDMLLSSIVTPEGENVGINSSQTADSYEHTIPIGMMPAQFTILTDSVDTELCTDGGSVKLHENRKTHIAQAIVFWRKLFEITGEEKYSRAADMAEEGILSTQECDGSYKDYTRWEGAGINPNTCTPDDGSESYEAYPAYVAVAETKGFLTDMGIMLHLLQKSNPTIYQTNDHFKKAVQYLLVLEEEDTAGAGRSYNGDPLRYASYSIDVENRSFAQTMLGSIFLRASCVEKDNAMEKRLQQRAYDLLDTASNLVPSELDSKVANAIATDPGTNILAVSAAADAWKIITSGCEDCKDKDGDGYLDGECAGDTVKYDCNDTNPDIHPNATETCDSIDNDCDGKIDDGFDADNDGYAICGEKIDCNDASNEVYPGAKETKDGADNDCNGKIDDAGIEFQLITDVNTGVPNIEVVLIEYGNVCANSFSSLSTSISKIKEQCATAGTCTTNENGKCLFTLDKDGSYQALANLPKKGVVSDKIDYKTEERVPYVLFVGSIDTNANDTNAVTTKPNPFTNNPYFFGGFALVGIIIAGGVVFYLYKTGKLKIPALKTKNSGMTLSPSRGETKPITTNTPTKKPFKLNISLPRIQLPNLAKSPQKREENTGTMLYSGKMSTGKKIASKIVGGKPIGGKWENKLGKKPLNFAKKENKVRVWKDD</sequence>
<organism evidence="2 3">
    <name type="scientific">Candidatus Iainarchaeum sp</name>
    <dbReference type="NCBI Taxonomy" id="3101447"/>
    <lineage>
        <taxon>Archaea</taxon>
        <taxon>Candidatus Iainarchaeota</taxon>
        <taxon>Candidatus Iainarchaeia</taxon>
        <taxon>Candidatus Iainarchaeales</taxon>
        <taxon>Candidatus Iainarchaeaceae</taxon>
        <taxon>Candidatus Iainarchaeum</taxon>
    </lineage>
</organism>
<protein>
    <submittedName>
        <fullName evidence="2">Uncharacterized protein</fullName>
    </submittedName>
</protein>
<dbReference type="AlphaFoldDB" id="A0A8T4C7E4"/>
<evidence type="ECO:0000313" key="2">
    <source>
        <dbReference type="EMBL" id="MBM3282413.1"/>
    </source>
</evidence>
<comment type="caution">
    <text evidence="2">The sequence shown here is derived from an EMBL/GenBank/DDBJ whole genome shotgun (WGS) entry which is preliminary data.</text>
</comment>
<keyword evidence="1" id="KW-0472">Membrane</keyword>
<gene>
    <name evidence="2" type="ORF">FJY86_03690</name>
</gene>
<dbReference type="Proteomes" id="UP000774699">
    <property type="component" value="Unassembled WGS sequence"/>
</dbReference>
<feature type="transmembrane region" description="Helical" evidence="1">
    <location>
        <begin position="731"/>
        <end position="752"/>
    </location>
</feature>
<dbReference type="Pfam" id="PF11617">
    <property type="entry name" value="Cu-binding_MopE"/>
    <property type="match status" value="2"/>
</dbReference>
<keyword evidence="1" id="KW-1133">Transmembrane helix</keyword>
<evidence type="ECO:0000313" key="3">
    <source>
        <dbReference type="Proteomes" id="UP000774699"/>
    </source>
</evidence>
<proteinExistence type="predicted"/>
<keyword evidence="1" id="KW-0812">Transmembrane</keyword>
<evidence type="ECO:0000256" key="1">
    <source>
        <dbReference type="SAM" id="Phobius"/>
    </source>
</evidence>
<reference evidence="2" key="1">
    <citation type="submission" date="2019-03" db="EMBL/GenBank/DDBJ databases">
        <title>Lake Tanganyika Metagenome-Assembled Genomes (MAGs).</title>
        <authorList>
            <person name="Tran P."/>
        </authorList>
    </citation>
    <scope>NUCLEOTIDE SEQUENCE</scope>
    <source>
        <strain evidence="2">M_DeepCast_50m_m2_156</strain>
    </source>
</reference>
<name>A0A8T4C7E4_9ARCH</name>